<organism evidence="1 2">
    <name type="scientific">Schistosoma mattheei</name>
    <dbReference type="NCBI Taxonomy" id="31246"/>
    <lineage>
        <taxon>Eukaryota</taxon>
        <taxon>Metazoa</taxon>
        <taxon>Spiralia</taxon>
        <taxon>Lophotrochozoa</taxon>
        <taxon>Platyhelminthes</taxon>
        <taxon>Trematoda</taxon>
        <taxon>Digenea</taxon>
        <taxon>Strigeidida</taxon>
        <taxon>Schistosomatoidea</taxon>
        <taxon>Schistosomatidae</taxon>
        <taxon>Schistosoma</taxon>
    </lineage>
</organism>
<evidence type="ECO:0000313" key="2">
    <source>
        <dbReference type="Proteomes" id="UP000269396"/>
    </source>
</evidence>
<dbReference type="EMBL" id="UZAL01032739">
    <property type="protein sequence ID" value="VDP61684.1"/>
    <property type="molecule type" value="Genomic_DNA"/>
</dbReference>
<name>A0A183PED8_9TREM</name>
<proteinExistence type="predicted"/>
<reference evidence="1 2" key="1">
    <citation type="submission" date="2018-11" db="EMBL/GenBank/DDBJ databases">
        <authorList>
            <consortium name="Pathogen Informatics"/>
        </authorList>
    </citation>
    <scope>NUCLEOTIDE SEQUENCE [LARGE SCALE GENOMIC DNA]</scope>
    <source>
        <strain>Denwood</strain>
        <strain evidence="2">Zambia</strain>
    </source>
</reference>
<evidence type="ECO:0000313" key="1">
    <source>
        <dbReference type="EMBL" id="VDP61684.1"/>
    </source>
</evidence>
<keyword evidence="2" id="KW-1185">Reference proteome</keyword>
<gene>
    <name evidence="1" type="ORF">SMTD_LOCUS12724</name>
</gene>
<sequence length="39" mass="4340">MKSAKSLGLTSTKTLAGRAVELGCVFRHVYWPLSLAWNF</sequence>
<accession>A0A183PED8</accession>
<dbReference type="Proteomes" id="UP000269396">
    <property type="component" value="Unassembled WGS sequence"/>
</dbReference>
<protein>
    <submittedName>
        <fullName evidence="1">Uncharacterized protein</fullName>
    </submittedName>
</protein>
<dbReference type="AlphaFoldDB" id="A0A183PED8"/>